<dbReference type="FunFam" id="1.10.287.10:FF:000002">
    <property type="entry name" value="30S ribosomal protein S15"/>
    <property type="match status" value="1"/>
</dbReference>
<dbReference type="InterPro" id="IPR009068">
    <property type="entry name" value="uS15_NS1_RNA-bd_sf"/>
</dbReference>
<keyword evidence="2 4" id="KW-0687">Ribonucleoprotein</keyword>
<dbReference type="GO" id="GO:0006412">
    <property type="term" value="P:translation"/>
    <property type="evidence" value="ECO:0007669"/>
    <property type="project" value="UniProtKB-UniRule"/>
</dbReference>
<dbReference type="InterPro" id="IPR000589">
    <property type="entry name" value="Ribosomal_uS15"/>
</dbReference>
<dbReference type="KEGG" id="pbor:BSF38_04888"/>
<comment type="subunit">
    <text evidence="3 4">Part of the 30S ribosomal subunit. Forms a bridge to the 50S subunit in the 70S ribosome, contacting the 23S rRNA.</text>
</comment>
<dbReference type="SMART" id="SM01387">
    <property type="entry name" value="Ribosomal_S15"/>
    <property type="match status" value="1"/>
</dbReference>
<evidence type="ECO:0000313" key="7">
    <source>
        <dbReference type="EMBL" id="APW63324.1"/>
    </source>
</evidence>
<dbReference type="InterPro" id="IPR005290">
    <property type="entry name" value="Ribosomal_uS15_bac-type"/>
</dbReference>
<dbReference type="Pfam" id="PF00312">
    <property type="entry name" value="Ribosomal_S15"/>
    <property type="match status" value="1"/>
</dbReference>
<dbReference type="OrthoDB" id="9799262at2"/>
<evidence type="ECO:0000256" key="1">
    <source>
        <dbReference type="ARBA" id="ARBA00022980"/>
    </source>
</evidence>
<evidence type="ECO:0000256" key="6">
    <source>
        <dbReference type="SAM" id="MobiDB-lite"/>
    </source>
</evidence>
<evidence type="ECO:0000256" key="5">
    <source>
        <dbReference type="RuleBase" id="RU003919"/>
    </source>
</evidence>
<dbReference type="PANTHER" id="PTHR23321:SF26">
    <property type="entry name" value="SMALL RIBOSOMAL SUBUNIT PROTEIN US15M"/>
    <property type="match status" value="1"/>
</dbReference>
<dbReference type="NCBIfam" id="TIGR00952">
    <property type="entry name" value="S15_bact"/>
    <property type="match status" value="1"/>
</dbReference>
<dbReference type="STRING" id="1387353.BSF38_04888"/>
<keyword evidence="1 4" id="KW-0689">Ribosomal protein</keyword>
<dbReference type="GO" id="GO:0003735">
    <property type="term" value="F:structural constituent of ribosome"/>
    <property type="evidence" value="ECO:0007669"/>
    <property type="project" value="InterPro"/>
</dbReference>
<feature type="compositionally biased region" description="Basic and acidic residues" evidence="6">
    <location>
        <begin position="1"/>
        <end position="10"/>
    </location>
</feature>
<dbReference type="Gene3D" id="1.10.287.10">
    <property type="entry name" value="S15/NS1, RNA-binding"/>
    <property type="match status" value="1"/>
</dbReference>
<accession>A0A1U7CWL0</accession>
<dbReference type="EMBL" id="CP019082">
    <property type="protein sequence ID" value="APW63324.1"/>
    <property type="molecule type" value="Genomic_DNA"/>
</dbReference>
<dbReference type="GO" id="GO:0019843">
    <property type="term" value="F:rRNA binding"/>
    <property type="evidence" value="ECO:0007669"/>
    <property type="project" value="UniProtKB-UniRule"/>
</dbReference>
<feature type="region of interest" description="Disordered" evidence="6">
    <location>
        <begin position="1"/>
        <end position="23"/>
    </location>
</feature>
<dbReference type="PANTHER" id="PTHR23321">
    <property type="entry name" value="RIBOSOMAL PROTEIN S15, BACTERIAL AND ORGANELLAR"/>
    <property type="match status" value="1"/>
</dbReference>
<evidence type="ECO:0000256" key="3">
    <source>
        <dbReference type="ARBA" id="ARBA00064542"/>
    </source>
</evidence>
<comment type="similarity">
    <text evidence="4 5">Belongs to the universal ribosomal protein uS15 family.</text>
</comment>
<dbReference type="RefSeq" id="WP_076349684.1">
    <property type="nucleotide sequence ID" value="NZ_CP019082.1"/>
</dbReference>
<keyword evidence="4" id="KW-0694">RNA-binding</keyword>
<dbReference type="HAMAP" id="MF_01343_B">
    <property type="entry name" value="Ribosomal_uS15_B"/>
    <property type="match status" value="1"/>
</dbReference>
<evidence type="ECO:0000313" key="8">
    <source>
        <dbReference type="Proteomes" id="UP000186309"/>
    </source>
</evidence>
<sequence>MAITKEKKQELIGSFSRGDQDTGSPEVQIALLTARINDLTGHFKTHSKDHASRRGLLMMVSKRSGLLKYLRLHDRKKYLEVLSRLGIRK</sequence>
<dbReference type="GO" id="GO:0022627">
    <property type="term" value="C:cytosolic small ribosomal subunit"/>
    <property type="evidence" value="ECO:0007669"/>
    <property type="project" value="TreeGrafter"/>
</dbReference>
<dbReference type="CDD" id="cd00353">
    <property type="entry name" value="Ribosomal_S15p_S13e"/>
    <property type="match status" value="1"/>
</dbReference>
<gene>
    <name evidence="4 7" type="primary">rpsO</name>
    <name evidence="7" type="ORF">BSF38_04888</name>
</gene>
<organism evidence="7 8">
    <name type="scientific">Paludisphaera borealis</name>
    <dbReference type="NCBI Taxonomy" id="1387353"/>
    <lineage>
        <taxon>Bacteria</taxon>
        <taxon>Pseudomonadati</taxon>
        <taxon>Planctomycetota</taxon>
        <taxon>Planctomycetia</taxon>
        <taxon>Isosphaerales</taxon>
        <taxon>Isosphaeraceae</taxon>
        <taxon>Paludisphaera</taxon>
    </lineage>
</organism>
<evidence type="ECO:0000256" key="2">
    <source>
        <dbReference type="ARBA" id="ARBA00023274"/>
    </source>
</evidence>
<reference evidence="8" key="1">
    <citation type="submission" date="2016-12" db="EMBL/GenBank/DDBJ databases">
        <title>Comparative genomics of four Isosphaeraceae planctomycetes: a common pool of plasmids and glycoside hydrolase genes.</title>
        <authorList>
            <person name="Ivanova A."/>
        </authorList>
    </citation>
    <scope>NUCLEOTIDE SEQUENCE [LARGE SCALE GENOMIC DNA]</scope>
    <source>
        <strain evidence="8">PX4</strain>
    </source>
</reference>
<keyword evidence="4" id="KW-0699">rRNA-binding</keyword>
<dbReference type="SUPFAM" id="SSF47060">
    <property type="entry name" value="S15/NS1 RNA-binding domain"/>
    <property type="match status" value="1"/>
</dbReference>
<comment type="function">
    <text evidence="4">Forms an intersubunit bridge (bridge B4) with the 23S rRNA of the 50S subunit in the ribosome.</text>
</comment>
<evidence type="ECO:0000256" key="4">
    <source>
        <dbReference type="HAMAP-Rule" id="MF_01343"/>
    </source>
</evidence>
<dbReference type="Proteomes" id="UP000186309">
    <property type="component" value="Chromosome"/>
</dbReference>
<name>A0A1U7CWL0_9BACT</name>
<protein>
    <recommendedName>
        <fullName evidence="4">Small ribosomal subunit protein uS15</fullName>
    </recommendedName>
</protein>
<dbReference type="AlphaFoldDB" id="A0A1U7CWL0"/>
<keyword evidence="8" id="KW-1185">Reference proteome</keyword>
<proteinExistence type="inferred from homology"/>
<comment type="function">
    <text evidence="4">One of the primary rRNA binding proteins, it binds directly to 16S rRNA where it helps nucleate assembly of the platform of the 30S subunit by binding and bridging several RNA helices of the 16S rRNA.</text>
</comment>